<accession>M9M7C0</accession>
<protein>
    <submittedName>
        <fullName evidence="1">Fe-S oxidoreductase</fullName>
    </submittedName>
</protein>
<comment type="caution">
    <text evidence="1">The sequence shown here is derived from an EMBL/GenBank/DDBJ whole genome shotgun (WGS) entry which is preliminary data.</text>
</comment>
<sequence length="72" mass="8878">MGLDLNDEWNKELLPHQGRHPYAYHDYVLDKLSTYDRLAKGDKKKFLKLFERLKQEVRYNPEMLYKGYWRSK</sequence>
<proteinExistence type="predicted"/>
<dbReference type="OrthoDB" id="2934892at2"/>
<dbReference type="Pfam" id="PF14412">
    <property type="entry name" value="AHH"/>
    <property type="match status" value="1"/>
</dbReference>
<gene>
    <name evidence="1" type="ORF">PPOP_2966</name>
</gene>
<dbReference type="Proteomes" id="UP000029453">
    <property type="component" value="Unassembled WGS sequence"/>
</dbReference>
<reference evidence="1 2" key="1">
    <citation type="submission" date="2012-10" db="EMBL/GenBank/DDBJ databases">
        <title>Draft Genome Sequence of Paenibacillus popilliae ATCC 14706T.</title>
        <authorList>
            <person name="Iiyama K."/>
            <person name="Mori K."/>
            <person name="Mon H."/>
            <person name="Chieda Y."/>
            <person name="Lee J.M."/>
            <person name="Kusakabe T."/>
            <person name="Tashiro K."/>
            <person name="Asano S."/>
            <person name="Yasunaga-Aoki C."/>
            <person name="Shimizu S."/>
        </authorList>
    </citation>
    <scope>NUCLEOTIDE SEQUENCE [LARGE SCALE GENOMIC DNA]</scope>
    <source>
        <strain evidence="1 2">ATCC 14706</strain>
    </source>
</reference>
<evidence type="ECO:0000313" key="2">
    <source>
        <dbReference type="Proteomes" id="UP000029453"/>
    </source>
</evidence>
<name>M9M7C0_PAEPP</name>
<dbReference type="InterPro" id="IPR032871">
    <property type="entry name" value="AHH_dom_containing"/>
</dbReference>
<evidence type="ECO:0000313" key="1">
    <source>
        <dbReference type="EMBL" id="GAC43583.1"/>
    </source>
</evidence>
<dbReference type="RefSeq" id="WP_006287263.1">
    <property type="nucleotide sequence ID" value="NZ_BALG01000225.1"/>
</dbReference>
<dbReference type="EMBL" id="BALG01000225">
    <property type="protein sequence ID" value="GAC43583.1"/>
    <property type="molecule type" value="Genomic_DNA"/>
</dbReference>
<dbReference type="AlphaFoldDB" id="M9M7C0"/>
<organism evidence="1 2">
    <name type="scientific">Paenibacillus popilliae ATCC 14706</name>
    <dbReference type="NCBI Taxonomy" id="1212764"/>
    <lineage>
        <taxon>Bacteria</taxon>
        <taxon>Bacillati</taxon>
        <taxon>Bacillota</taxon>
        <taxon>Bacilli</taxon>
        <taxon>Bacillales</taxon>
        <taxon>Paenibacillaceae</taxon>
        <taxon>Paenibacillus</taxon>
    </lineage>
</organism>
<keyword evidence="2" id="KW-1185">Reference proteome</keyword>